<dbReference type="GO" id="GO:0016740">
    <property type="term" value="F:transferase activity"/>
    <property type="evidence" value="ECO:0007669"/>
    <property type="project" value="UniProtKB-KW"/>
</dbReference>
<gene>
    <name evidence="1" type="ORF">SAMN04488557_2364</name>
</gene>
<keyword evidence="1" id="KW-0808">Transferase</keyword>
<evidence type="ECO:0000313" key="2">
    <source>
        <dbReference type="Proteomes" id="UP000199423"/>
    </source>
</evidence>
<keyword evidence="2" id="KW-1185">Reference proteome</keyword>
<dbReference type="EMBL" id="FPCH01000002">
    <property type="protein sequence ID" value="SFV34563.1"/>
    <property type="molecule type" value="Genomic_DNA"/>
</dbReference>
<name>A0A1I7NIV1_9HYPH</name>
<dbReference type="AlphaFoldDB" id="A0A1I7NIV1"/>
<dbReference type="Proteomes" id="UP000199423">
    <property type="component" value="Unassembled WGS sequence"/>
</dbReference>
<protein>
    <submittedName>
        <fullName evidence="1">Glycosyl transferase family 11</fullName>
    </submittedName>
</protein>
<evidence type="ECO:0000313" key="1">
    <source>
        <dbReference type="EMBL" id="SFV34563.1"/>
    </source>
</evidence>
<proteinExistence type="predicted"/>
<accession>A0A1I7NIV1</accession>
<dbReference type="STRING" id="51670.SAMN04488557_2364"/>
<organism evidence="1 2">
    <name type="scientific">Hyphomicrobium facile</name>
    <dbReference type="NCBI Taxonomy" id="51670"/>
    <lineage>
        <taxon>Bacteria</taxon>
        <taxon>Pseudomonadati</taxon>
        <taxon>Pseudomonadota</taxon>
        <taxon>Alphaproteobacteria</taxon>
        <taxon>Hyphomicrobiales</taxon>
        <taxon>Hyphomicrobiaceae</taxon>
        <taxon>Hyphomicrobium</taxon>
    </lineage>
</organism>
<reference evidence="2" key="1">
    <citation type="submission" date="2016-10" db="EMBL/GenBank/DDBJ databases">
        <authorList>
            <person name="Varghese N."/>
            <person name="Submissions S."/>
        </authorList>
    </citation>
    <scope>NUCLEOTIDE SEQUENCE [LARGE SCALE GENOMIC DNA]</scope>
    <source>
        <strain evidence="2">DSM 1565</strain>
    </source>
</reference>
<sequence length="301" mass="34704">MHVLEFLGLKRRRIPVIVRPKARLGNRMLQYMFCTALAHRIPGAEVFNGDMPEWSIPAGRPDVSRNRTLRVEGGHEFDIDAIVREFHEGRYRAIEWSGFAFRIEYYDREWVQPLFDGSEISAPRYGDDTLVIHIRAEDILDGSHKNYWPLPFAYFDKLINETGLRPVFIGQTHDDNEYCRRLRARYAGAEFSPRASPVFDFEILRRATHIATSVSSFAWLGCWLSSAKTIYLPVAGLADPRQRPDVDVLPIGDQRYKFHLFDLGTWHASADQFAYLFEGDGRFEPITHDQAAQLKKSRAVA</sequence>